<dbReference type="GO" id="GO:0010774">
    <property type="term" value="P:meiotic strand invasion involved in reciprocal meiotic recombination"/>
    <property type="evidence" value="ECO:0007669"/>
    <property type="project" value="TreeGrafter"/>
</dbReference>
<dbReference type="Pfam" id="PF07106">
    <property type="entry name" value="WHD_TBPIP"/>
    <property type="match status" value="1"/>
</dbReference>
<evidence type="ECO:0000256" key="6">
    <source>
        <dbReference type="SAM" id="MobiDB-lite"/>
    </source>
</evidence>
<dbReference type="GO" id="GO:0003690">
    <property type="term" value="F:double-stranded DNA binding"/>
    <property type="evidence" value="ECO:0007669"/>
    <property type="project" value="TreeGrafter"/>
</dbReference>
<dbReference type="GO" id="GO:0007129">
    <property type="term" value="P:homologous chromosome pairing at meiosis"/>
    <property type="evidence" value="ECO:0007669"/>
    <property type="project" value="TreeGrafter"/>
</dbReference>
<gene>
    <name evidence="8" type="ORF">L207DRAFT_632389</name>
</gene>
<dbReference type="GO" id="GO:0120231">
    <property type="term" value="C:DNA recombinase auxiliary factor complex"/>
    <property type="evidence" value="ECO:0007669"/>
    <property type="project" value="TreeGrafter"/>
</dbReference>
<evidence type="ECO:0000313" key="9">
    <source>
        <dbReference type="Proteomes" id="UP000235786"/>
    </source>
</evidence>
<evidence type="ECO:0000256" key="2">
    <source>
        <dbReference type="ARBA" id="ARBA00007922"/>
    </source>
</evidence>
<dbReference type="GO" id="GO:0000709">
    <property type="term" value="P:meiotic joint molecule formation"/>
    <property type="evidence" value="ECO:0007669"/>
    <property type="project" value="TreeGrafter"/>
</dbReference>
<evidence type="ECO:0000313" key="8">
    <source>
        <dbReference type="EMBL" id="PMD42638.1"/>
    </source>
</evidence>
<dbReference type="EMBL" id="KZ613943">
    <property type="protein sequence ID" value="PMD42638.1"/>
    <property type="molecule type" value="Genomic_DNA"/>
</dbReference>
<dbReference type="AlphaFoldDB" id="A0A2J6RVU8"/>
<comment type="similarity">
    <text evidence="2">Belongs to the HOP2 family.</text>
</comment>
<reference evidence="8 9" key="1">
    <citation type="submission" date="2016-04" db="EMBL/GenBank/DDBJ databases">
        <title>A degradative enzymes factory behind the ericoid mycorrhizal symbiosis.</title>
        <authorList>
            <consortium name="DOE Joint Genome Institute"/>
            <person name="Martino E."/>
            <person name="Morin E."/>
            <person name="Grelet G."/>
            <person name="Kuo A."/>
            <person name="Kohler A."/>
            <person name="Daghino S."/>
            <person name="Barry K."/>
            <person name="Choi C."/>
            <person name="Cichocki N."/>
            <person name="Clum A."/>
            <person name="Copeland A."/>
            <person name="Hainaut M."/>
            <person name="Haridas S."/>
            <person name="Labutti K."/>
            <person name="Lindquist E."/>
            <person name="Lipzen A."/>
            <person name="Khouja H.-R."/>
            <person name="Murat C."/>
            <person name="Ohm R."/>
            <person name="Olson A."/>
            <person name="Spatafora J."/>
            <person name="Veneault-Fourrey C."/>
            <person name="Henrissat B."/>
            <person name="Grigoriev I."/>
            <person name="Martin F."/>
            <person name="Perotto S."/>
        </authorList>
    </citation>
    <scope>NUCLEOTIDE SEQUENCE [LARGE SCALE GENOMIC DNA]</scope>
    <source>
        <strain evidence="8 9">F</strain>
    </source>
</reference>
<evidence type="ECO:0000256" key="5">
    <source>
        <dbReference type="ARBA" id="ARBA00023254"/>
    </source>
</evidence>
<dbReference type="SUPFAM" id="SSF46785">
    <property type="entry name" value="Winged helix' DNA-binding domain"/>
    <property type="match status" value="1"/>
</dbReference>
<dbReference type="OrthoDB" id="272266at2759"/>
<comment type="subcellular location">
    <subcellularLocation>
        <location evidence="1">Nucleus</location>
    </subcellularLocation>
</comment>
<dbReference type="InterPro" id="IPR036390">
    <property type="entry name" value="WH_DNA-bd_sf"/>
</dbReference>
<name>A0A2J6RVU8_HYAVF</name>
<accession>A0A2J6RVU8</accession>
<feature type="region of interest" description="Disordered" evidence="6">
    <location>
        <begin position="1"/>
        <end position="92"/>
    </location>
</feature>
<keyword evidence="9" id="KW-1185">Reference proteome</keyword>
<evidence type="ECO:0000256" key="4">
    <source>
        <dbReference type="ARBA" id="ARBA00023242"/>
    </source>
</evidence>
<evidence type="ECO:0000259" key="7">
    <source>
        <dbReference type="Pfam" id="PF07106"/>
    </source>
</evidence>
<evidence type="ECO:0000256" key="1">
    <source>
        <dbReference type="ARBA" id="ARBA00004123"/>
    </source>
</evidence>
<proteinExistence type="inferred from homology"/>
<dbReference type="GO" id="GO:0120230">
    <property type="term" value="F:recombinase activator activity"/>
    <property type="evidence" value="ECO:0007669"/>
    <property type="project" value="TreeGrafter"/>
</dbReference>
<keyword evidence="4" id="KW-0539">Nucleus</keyword>
<protein>
    <submittedName>
        <fullName evidence="8">TBPIP-domain-containing protein</fullName>
    </submittedName>
</protein>
<dbReference type="PANTHER" id="PTHR15938">
    <property type="entry name" value="TBP-1 INTERACTING PROTEIN"/>
    <property type="match status" value="1"/>
</dbReference>
<organism evidence="8 9">
    <name type="scientific">Hyaloscypha variabilis (strain UAMH 11265 / GT02V1 / F)</name>
    <name type="common">Meliniomyces variabilis</name>
    <dbReference type="NCBI Taxonomy" id="1149755"/>
    <lineage>
        <taxon>Eukaryota</taxon>
        <taxon>Fungi</taxon>
        <taxon>Dikarya</taxon>
        <taxon>Ascomycota</taxon>
        <taxon>Pezizomycotina</taxon>
        <taxon>Leotiomycetes</taxon>
        <taxon>Helotiales</taxon>
        <taxon>Hyaloscyphaceae</taxon>
        <taxon>Hyaloscypha</taxon>
        <taxon>Hyaloscypha variabilis</taxon>
    </lineage>
</organism>
<sequence>MAPRKPKSTADDDASSTASELPPILKPKNEKAKVTKPKAEKAKTDKLKSDKPKAVKKEASEKKEVKSETGGKKADGDGKAGEKGKDGKEKVKAVTGDEAVEVMKRYLKEQNRPYSATEVSANLHGKVTKTVADKLLKEMEQSGVIMGKATKKDGGGQWVFWSLQDAADNLSPEQLSQMDEQITTMKATLPTLKSNQRTLTTKLSTLLSAPTTAALHTLISSLREENKAKAEKLRGLKEGEVKMVTRDEVSKVEKEVKEWAGKRKKRMDAFLSLENVLMQGPWTKSELWEKAGLEEDCYVPVPK</sequence>
<feature type="domain" description="Homologous-pairing protein 2 winged helix" evidence="7">
    <location>
        <begin position="98"/>
        <end position="148"/>
    </location>
</feature>
<dbReference type="GO" id="GO:0000794">
    <property type="term" value="C:condensed nuclear chromosome"/>
    <property type="evidence" value="ECO:0007669"/>
    <property type="project" value="TreeGrafter"/>
</dbReference>
<dbReference type="Proteomes" id="UP000235786">
    <property type="component" value="Unassembled WGS sequence"/>
</dbReference>
<dbReference type="InterPro" id="IPR010776">
    <property type="entry name" value="Hop2_WH_dom"/>
</dbReference>
<dbReference type="Gene3D" id="1.10.10.10">
    <property type="entry name" value="Winged helix-like DNA-binding domain superfamily/Winged helix DNA-binding domain"/>
    <property type="match status" value="1"/>
</dbReference>
<dbReference type="InterPro" id="IPR036388">
    <property type="entry name" value="WH-like_DNA-bd_sf"/>
</dbReference>
<keyword evidence="5" id="KW-0469">Meiosis</keyword>
<feature type="compositionally biased region" description="Basic and acidic residues" evidence="6">
    <location>
        <begin position="27"/>
        <end position="92"/>
    </location>
</feature>
<keyword evidence="3" id="KW-0233">DNA recombination</keyword>
<evidence type="ECO:0000256" key="3">
    <source>
        <dbReference type="ARBA" id="ARBA00023172"/>
    </source>
</evidence>
<dbReference type="PANTHER" id="PTHR15938:SF0">
    <property type="entry name" value="HOMOLOGOUS-PAIRING PROTEIN 2 HOMOLOG"/>
    <property type="match status" value="1"/>
</dbReference>
<dbReference type="STRING" id="1149755.A0A2J6RVU8"/>